<evidence type="ECO:0000256" key="7">
    <source>
        <dbReference type="ARBA" id="ARBA00023242"/>
    </source>
</evidence>
<evidence type="ECO:0000313" key="11">
    <source>
        <dbReference type="EMBL" id="RKP36940.1"/>
    </source>
</evidence>
<organism evidence="11 12">
    <name type="scientific">Dimargaris cristalligena</name>
    <dbReference type="NCBI Taxonomy" id="215637"/>
    <lineage>
        <taxon>Eukaryota</taxon>
        <taxon>Fungi</taxon>
        <taxon>Fungi incertae sedis</taxon>
        <taxon>Zoopagomycota</taxon>
        <taxon>Kickxellomycotina</taxon>
        <taxon>Dimargaritomycetes</taxon>
        <taxon>Dimargaritales</taxon>
        <taxon>Dimargaritaceae</taxon>
        <taxon>Dimargaris</taxon>
    </lineage>
</organism>
<keyword evidence="4" id="KW-0509">mRNA transport</keyword>
<name>A0A4P9ZW89_9FUNG</name>
<protein>
    <submittedName>
        <fullName evidence="11">Non-repetitive/WGA-negative nucleoporin C-terminal-domain-containing protein</fullName>
    </submittedName>
</protein>
<proteinExistence type="inferred from homology"/>
<evidence type="ECO:0000256" key="8">
    <source>
        <dbReference type="SAM" id="MobiDB-lite"/>
    </source>
</evidence>
<feature type="region of interest" description="Disordered" evidence="8">
    <location>
        <begin position="820"/>
        <end position="840"/>
    </location>
</feature>
<reference evidence="12" key="1">
    <citation type="journal article" date="2018" name="Nat. Microbiol.">
        <title>Leveraging single-cell genomics to expand the fungal tree of life.</title>
        <authorList>
            <person name="Ahrendt S.R."/>
            <person name="Quandt C.A."/>
            <person name="Ciobanu D."/>
            <person name="Clum A."/>
            <person name="Salamov A."/>
            <person name="Andreopoulos B."/>
            <person name="Cheng J.F."/>
            <person name="Woyke T."/>
            <person name="Pelin A."/>
            <person name="Henrissat B."/>
            <person name="Reynolds N.K."/>
            <person name="Benny G.L."/>
            <person name="Smith M.E."/>
            <person name="James T.Y."/>
            <person name="Grigoriev I.V."/>
        </authorList>
    </citation>
    <scope>NUCLEOTIDE SEQUENCE [LARGE SCALE GENOMIC DNA]</scope>
    <source>
        <strain evidence="12">RSA 468</strain>
    </source>
</reference>
<evidence type="ECO:0000256" key="1">
    <source>
        <dbReference type="ARBA" id="ARBA00004259"/>
    </source>
</evidence>
<keyword evidence="5" id="KW-0653">Protein transport</keyword>
<dbReference type="GO" id="GO:0000972">
    <property type="term" value="P:transcription-dependent tethering of RNA polymerase II gene DNA at nuclear periphery"/>
    <property type="evidence" value="ECO:0007669"/>
    <property type="project" value="TreeGrafter"/>
</dbReference>
<keyword evidence="12" id="KW-1185">Reference proteome</keyword>
<feature type="domain" description="Nucleoporin Nup133/Nup155-like N-terminal" evidence="10">
    <location>
        <begin position="52"/>
        <end position="330"/>
    </location>
</feature>
<accession>A0A4P9ZW89</accession>
<evidence type="ECO:0000256" key="5">
    <source>
        <dbReference type="ARBA" id="ARBA00022927"/>
    </source>
</evidence>
<gene>
    <name evidence="11" type="ORF">BJ085DRAFT_40592</name>
</gene>
<comment type="subcellular location">
    <subcellularLocation>
        <location evidence="1">Nucleus envelope</location>
    </subcellularLocation>
</comment>
<dbReference type="Pfam" id="PF03177">
    <property type="entry name" value="Nucleoporin_C"/>
    <property type="match status" value="1"/>
</dbReference>
<dbReference type="InterPro" id="IPR037624">
    <property type="entry name" value="Nup133-like"/>
</dbReference>
<dbReference type="GO" id="GO:0031080">
    <property type="term" value="C:nuclear pore outer ring"/>
    <property type="evidence" value="ECO:0007669"/>
    <property type="project" value="TreeGrafter"/>
</dbReference>
<evidence type="ECO:0000259" key="9">
    <source>
        <dbReference type="Pfam" id="PF03177"/>
    </source>
</evidence>
<comment type="similarity">
    <text evidence="2">Belongs to the nucleoporin Nup133 family.</text>
</comment>
<dbReference type="PANTHER" id="PTHR13405">
    <property type="entry name" value="NUCLEAR PORE COMPLEX PROTEIN NUP133"/>
    <property type="match status" value="1"/>
</dbReference>
<feature type="domain" description="Nucleoporin Nup133/Nup155-like C-terminal" evidence="9">
    <location>
        <begin position="871"/>
        <end position="1241"/>
    </location>
</feature>
<dbReference type="EMBL" id="ML002570">
    <property type="protein sequence ID" value="RKP36940.1"/>
    <property type="molecule type" value="Genomic_DNA"/>
</dbReference>
<dbReference type="Pfam" id="PF08801">
    <property type="entry name" value="Nucleoporin_N"/>
    <property type="match status" value="1"/>
</dbReference>
<dbReference type="InterPro" id="IPR014908">
    <property type="entry name" value="Nucleoporin_Nup133/Nup155_N"/>
</dbReference>
<dbReference type="Proteomes" id="UP000268162">
    <property type="component" value="Unassembled WGS sequence"/>
</dbReference>
<dbReference type="InterPro" id="IPR007187">
    <property type="entry name" value="Nucleoporin_Nup133/Nup155_C"/>
</dbReference>
<dbReference type="Gene3D" id="1.20.58.1380">
    <property type="match status" value="1"/>
</dbReference>
<keyword evidence="6" id="KW-0811">Translocation</keyword>
<evidence type="ECO:0000313" key="12">
    <source>
        <dbReference type="Proteomes" id="UP000268162"/>
    </source>
</evidence>
<dbReference type="STRING" id="215637.A0A4P9ZW89"/>
<keyword evidence="3" id="KW-0813">Transport</keyword>
<evidence type="ECO:0000256" key="2">
    <source>
        <dbReference type="ARBA" id="ARBA00005569"/>
    </source>
</evidence>
<keyword evidence="7" id="KW-0539">Nucleus</keyword>
<dbReference type="GO" id="GO:0006606">
    <property type="term" value="P:protein import into nucleus"/>
    <property type="evidence" value="ECO:0007669"/>
    <property type="project" value="TreeGrafter"/>
</dbReference>
<evidence type="ECO:0000259" key="10">
    <source>
        <dbReference type="Pfam" id="PF08801"/>
    </source>
</evidence>
<dbReference type="SUPFAM" id="SSF117289">
    <property type="entry name" value="Nucleoporin domain"/>
    <property type="match status" value="1"/>
</dbReference>
<dbReference type="PANTHER" id="PTHR13405:SF11">
    <property type="entry name" value="NUCLEAR PORE COMPLEX PROTEIN NUP133"/>
    <property type="match status" value="1"/>
</dbReference>
<evidence type="ECO:0000256" key="6">
    <source>
        <dbReference type="ARBA" id="ARBA00023010"/>
    </source>
</evidence>
<dbReference type="GO" id="GO:0016973">
    <property type="term" value="P:poly(A)+ mRNA export from nucleus"/>
    <property type="evidence" value="ECO:0007669"/>
    <property type="project" value="TreeGrafter"/>
</dbReference>
<evidence type="ECO:0000256" key="3">
    <source>
        <dbReference type="ARBA" id="ARBA00022448"/>
    </source>
</evidence>
<dbReference type="GO" id="GO:0017056">
    <property type="term" value="F:structural constituent of nuclear pore"/>
    <property type="evidence" value="ECO:0007669"/>
    <property type="project" value="InterPro"/>
</dbReference>
<sequence>MSDFSTLGAISDSVQPDQYIYFKNTSHAVLLAGAIPEPILALLKYSDGTVPPVTGCVHSATGYAAVASESHVYVWSYNQAGFHASRPTTPYYTFPIATSPLANRPRLALPPADRPPLLYLVARDPGVTSSTHDVGLLVAARDGQVRFWQHVAYGLSGSESYQSAALDLEAGDYVQRITPCEPVGYLVSTHHSRLFKITLYSDIGKPHITATALTKPMGMLHRVTSSLLGYVSHVVDEASQSLGLASEAPAVVATVAGAPAGYRQSRELFVLTRRHLQQWAVSRSFGDQFMFELNAYEPIVHAIAQRYQIDPAYMGQLRLQLRDFQLTPDGRWIVLASYLRDAASRHLASALKTHFAIFELQRVPAGNGAEVLQVVQVRSLRFALAESSCPRDLRLVLPQSEPPRLIAPVPVAGSESLPLVAAVVFPSTLVLTTLGGGTGFEEVLQLRESRLLDTAPELTLRANLKKATHRSLVSAIPWLVNERSVAQLSLLSMTGGVIDLYFNLSQLRQLTVSQPPDAVNQRSEVAPSAAERRLKQMQQVKGTLEQATFFGTAPANPIEFSVDRAAPDVLEDAALAISREITDSRSPFIPPMVELRQQLQERLMRLGTLAQYLHSCELTSKLSSRTRADLAWNAQKMAVATALWNYRNGLVTPSSSSARHPAVQLLADAVALVDPNTDTPAADPQINDSFALADMDDDHDGGDNELPADPLRRFFVQHVGQMDALLIALYQAFLNLRETSSQTESQGLYIYELNRLLMMAFQTTFFYRDDHRAVYQLDERPLDTEAWYATADVLSLLRSVYNLCRTQIEHLGRLYDGSKANESRTAAPGPNRKAGMAESEDYRDENEIYESPRALWSVLKNQLVYLGDLVLDVYQHRLTFHQAQASATHSPQALATLEDQYNPIREEIIYPLVDFGRVDAGFELAEKYRCYPILVDLIFQYESQILDSRLEHHVTEFGRPFAFALYDRYTSRREYYQLIAHGRLHPDILDQYLELHPELLTYTWLHNVNQERLPEAASQLLQIARQSGDENATTRTTLSLGKLAFLATVTLGQLDDPNIQDQVADYDDQLDVANIYHKLQEYCSTVLAEVDDRVPKKIDEKAVLVSDHMAPELATSGTYPTLHRHFFRLVRNILQNVALDTLDMVDVLTLREVVSPVPTSASNPDADNPPPSDDRSDFQLALEVLRRDLDISKDGLNYCLRAIWRRVLLRDDWAAIHAALDQTSDDELSATLQDTHLYRTLWYARSTDLPDDYFVCPRDATCNTKVGFLATRLEHNAAKLPLPPSGRGYTAKGLLADLEAESKQLLDRVKSCHITRHYGEILRLINTQLREMSLVDQSMDLEDDDTQLMDTDST</sequence>
<dbReference type="InterPro" id="IPR015943">
    <property type="entry name" value="WD40/YVTN_repeat-like_dom_sf"/>
</dbReference>
<dbReference type="Gene3D" id="2.130.10.10">
    <property type="entry name" value="YVTN repeat-like/Quinoprotein amine dehydrogenase"/>
    <property type="match status" value="1"/>
</dbReference>
<evidence type="ECO:0000256" key="4">
    <source>
        <dbReference type="ARBA" id="ARBA00022816"/>
    </source>
</evidence>